<reference evidence="1" key="2">
    <citation type="journal article" date="2015" name="Fish Shellfish Immunol.">
        <title>Early steps in the European eel (Anguilla anguilla)-Vibrio vulnificus interaction in the gills: Role of the RtxA13 toxin.</title>
        <authorList>
            <person name="Callol A."/>
            <person name="Pajuelo D."/>
            <person name="Ebbesson L."/>
            <person name="Teles M."/>
            <person name="MacKenzie S."/>
            <person name="Amaro C."/>
        </authorList>
    </citation>
    <scope>NUCLEOTIDE SEQUENCE</scope>
</reference>
<dbReference type="EMBL" id="GBXM01055028">
    <property type="protein sequence ID" value="JAH53549.1"/>
    <property type="molecule type" value="Transcribed_RNA"/>
</dbReference>
<sequence>MSSIRVDRCFRLSGML</sequence>
<dbReference type="AlphaFoldDB" id="A0A0E9TIN3"/>
<protein>
    <submittedName>
        <fullName evidence="1">Uncharacterized protein</fullName>
    </submittedName>
</protein>
<organism evidence="1">
    <name type="scientific">Anguilla anguilla</name>
    <name type="common">European freshwater eel</name>
    <name type="synonym">Muraena anguilla</name>
    <dbReference type="NCBI Taxonomy" id="7936"/>
    <lineage>
        <taxon>Eukaryota</taxon>
        <taxon>Metazoa</taxon>
        <taxon>Chordata</taxon>
        <taxon>Craniata</taxon>
        <taxon>Vertebrata</taxon>
        <taxon>Euteleostomi</taxon>
        <taxon>Actinopterygii</taxon>
        <taxon>Neopterygii</taxon>
        <taxon>Teleostei</taxon>
        <taxon>Anguilliformes</taxon>
        <taxon>Anguillidae</taxon>
        <taxon>Anguilla</taxon>
    </lineage>
</organism>
<proteinExistence type="predicted"/>
<evidence type="ECO:0000313" key="1">
    <source>
        <dbReference type="EMBL" id="JAH53549.1"/>
    </source>
</evidence>
<reference evidence="1" key="1">
    <citation type="submission" date="2014-11" db="EMBL/GenBank/DDBJ databases">
        <authorList>
            <person name="Amaro Gonzalez C."/>
        </authorList>
    </citation>
    <scope>NUCLEOTIDE SEQUENCE</scope>
</reference>
<name>A0A0E9TIN3_ANGAN</name>
<accession>A0A0E9TIN3</accession>